<comment type="subcellular location">
    <subcellularLocation>
        <location evidence="1">Membrane</location>
        <topology evidence="1">Lipid-anchor</topology>
        <topology evidence="1">GPI-anchor</topology>
    </subcellularLocation>
</comment>
<accession>A0A1A9ULU5</accession>
<keyword evidence="1" id="KW-0325">Glycoprotein</keyword>
<keyword evidence="1" id="KW-0449">Lipoprotein</keyword>
<keyword evidence="1" id="KW-0482">Metalloprotease</keyword>
<keyword evidence="1" id="KW-0472">Membrane</keyword>
<organism evidence="2 3">
    <name type="scientific">Glossina austeni</name>
    <name type="common">Savannah tsetse fly</name>
    <dbReference type="NCBI Taxonomy" id="7395"/>
    <lineage>
        <taxon>Eukaryota</taxon>
        <taxon>Metazoa</taxon>
        <taxon>Ecdysozoa</taxon>
        <taxon>Arthropoda</taxon>
        <taxon>Hexapoda</taxon>
        <taxon>Insecta</taxon>
        <taxon>Pterygota</taxon>
        <taxon>Neoptera</taxon>
        <taxon>Endopterygota</taxon>
        <taxon>Diptera</taxon>
        <taxon>Brachycera</taxon>
        <taxon>Muscomorpha</taxon>
        <taxon>Hippoboscoidea</taxon>
        <taxon>Glossinidae</taxon>
        <taxon>Glossina</taxon>
    </lineage>
</organism>
<dbReference type="STRING" id="7395.A0A1A9ULU5"/>
<evidence type="ECO:0000313" key="2">
    <source>
        <dbReference type="EnsemblMetazoa" id="GAUT008693-PA"/>
    </source>
</evidence>
<comment type="catalytic activity">
    <reaction evidence="1">
        <text>an L-aminoacyl-L-amino acid + H2O = 2 an L-alpha-amino acid</text>
        <dbReference type="Rhea" id="RHEA:48940"/>
        <dbReference type="ChEBI" id="CHEBI:15377"/>
        <dbReference type="ChEBI" id="CHEBI:59869"/>
        <dbReference type="ChEBI" id="CHEBI:77460"/>
        <dbReference type="EC" id="3.4.13.19"/>
    </reaction>
</comment>
<dbReference type="Pfam" id="PF01244">
    <property type="entry name" value="Peptidase_M19"/>
    <property type="match status" value="1"/>
</dbReference>
<dbReference type="InterPro" id="IPR008257">
    <property type="entry name" value="Pept_M19"/>
</dbReference>
<keyword evidence="1" id="KW-1015">Disulfide bond</keyword>
<keyword evidence="1" id="KW-0862">Zinc</keyword>
<dbReference type="AlphaFoldDB" id="A0A1A9ULU5"/>
<dbReference type="Proteomes" id="UP000078200">
    <property type="component" value="Unassembled WGS sequence"/>
</dbReference>
<keyword evidence="3" id="KW-1185">Reference proteome</keyword>
<sequence length="218" mass="23619">MELSAESENLYPLFLVCLSGMADCCKVDEPGKYPHIGGLSKFGKLVVQEMNRLGMIVDLSHVSVPTMLDALGSSKAPVIFSHSSAHAICNSSRNVPDHVLQRIAINGGLVMVAFYPHFVSCSGQATLHDVVAHINHIREVAGVDHVGIGAGYDGVNLVPKGLEDVSKYPYLLASLLESDKWSEEDIAKLAGKNLIRVFKEVEASCCKIAEIYLVLKEE</sequence>
<dbReference type="GO" id="GO:0046872">
    <property type="term" value="F:metal ion binding"/>
    <property type="evidence" value="ECO:0007669"/>
    <property type="project" value="UniProtKB-UniRule"/>
</dbReference>
<keyword evidence="1" id="KW-0336">GPI-anchor</keyword>
<keyword evidence="1" id="KW-0645">Protease</keyword>
<proteinExistence type="inferred from homology"/>
<comment type="subunit">
    <text evidence="1">Homodimer; disulfide-linked.</text>
</comment>
<evidence type="ECO:0000256" key="1">
    <source>
        <dbReference type="RuleBase" id="RU341113"/>
    </source>
</evidence>
<protein>
    <recommendedName>
        <fullName evidence="1">Dipeptidase</fullName>
        <ecNumber evidence="1">3.4.13.19</ecNumber>
    </recommendedName>
</protein>
<dbReference type="EC" id="3.4.13.19" evidence="1"/>
<dbReference type="Gene3D" id="3.20.20.140">
    <property type="entry name" value="Metal-dependent hydrolases"/>
    <property type="match status" value="1"/>
</dbReference>
<dbReference type="SUPFAM" id="SSF51556">
    <property type="entry name" value="Metallo-dependent hydrolases"/>
    <property type="match status" value="1"/>
</dbReference>
<name>A0A1A9ULU5_GLOAU</name>
<comment type="cofactor">
    <cofactor evidence="1">
        <name>Zn(2+)</name>
        <dbReference type="ChEBI" id="CHEBI:29105"/>
    </cofactor>
</comment>
<dbReference type="InterPro" id="IPR032466">
    <property type="entry name" value="Metal_Hydrolase"/>
</dbReference>
<dbReference type="GO" id="GO:0070573">
    <property type="term" value="F:metallodipeptidase activity"/>
    <property type="evidence" value="ECO:0007669"/>
    <property type="project" value="InterPro"/>
</dbReference>
<dbReference type="PANTHER" id="PTHR10443">
    <property type="entry name" value="MICROSOMAL DIPEPTIDASE"/>
    <property type="match status" value="1"/>
</dbReference>
<dbReference type="GO" id="GO:0098552">
    <property type="term" value="C:side of membrane"/>
    <property type="evidence" value="ECO:0007669"/>
    <property type="project" value="UniProtKB-KW"/>
</dbReference>
<evidence type="ECO:0000313" key="3">
    <source>
        <dbReference type="Proteomes" id="UP000078200"/>
    </source>
</evidence>
<dbReference type="PANTHER" id="PTHR10443:SF46">
    <property type="entry name" value="DIPEPTIDASE"/>
    <property type="match status" value="1"/>
</dbReference>
<keyword evidence="1" id="KW-0224">Dipeptidase</keyword>
<dbReference type="EnsemblMetazoa" id="GAUT008693-RA">
    <property type="protein sequence ID" value="GAUT008693-PA"/>
    <property type="gene ID" value="GAUT008693"/>
</dbReference>
<comment type="similarity">
    <text evidence="1">Belongs to the metallo-dependent hydrolases superfamily. Peptidase M19 family.</text>
</comment>
<reference evidence="2" key="1">
    <citation type="submission" date="2020-05" db="UniProtKB">
        <authorList>
            <consortium name="EnsemblMetazoa"/>
        </authorList>
    </citation>
    <scope>IDENTIFICATION</scope>
    <source>
        <strain evidence="2">TTRI</strain>
    </source>
</reference>
<keyword evidence="1" id="KW-0479">Metal-binding</keyword>
<dbReference type="PROSITE" id="PS51365">
    <property type="entry name" value="RENAL_DIPEPTIDASE_2"/>
    <property type="match status" value="1"/>
</dbReference>
<dbReference type="VEuPathDB" id="VectorBase:GAUT008693"/>
<keyword evidence="1" id="KW-0378">Hydrolase</keyword>
<dbReference type="GO" id="GO:0006508">
    <property type="term" value="P:proteolysis"/>
    <property type="evidence" value="ECO:0007669"/>
    <property type="project" value="UniProtKB-KW"/>
</dbReference>